<feature type="transmembrane region" description="Helical" evidence="8">
    <location>
        <begin position="637"/>
        <end position="657"/>
    </location>
</feature>
<keyword evidence="3" id="KW-0813">Transport</keyword>
<evidence type="ECO:0000313" key="9">
    <source>
        <dbReference type="EMBL" id="SOC48267.1"/>
    </source>
</evidence>
<keyword evidence="4" id="KW-1003">Cell membrane</keyword>
<feature type="transmembrane region" description="Helical" evidence="8">
    <location>
        <begin position="310"/>
        <end position="332"/>
    </location>
</feature>
<feature type="transmembrane region" description="Helical" evidence="8">
    <location>
        <begin position="428"/>
        <end position="447"/>
    </location>
</feature>
<dbReference type="AlphaFoldDB" id="A0A285V2U6"/>
<reference evidence="9 10" key="1">
    <citation type="submission" date="2017-08" db="EMBL/GenBank/DDBJ databases">
        <authorList>
            <person name="de Groot N.N."/>
        </authorList>
    </citation>
    <scope>NUCLEOTIDE SEQUENCE [LARGE SCALE GENOMIC DNA]</scope>
    <source>
        <strain evidence="9 10">JC85</strain>
    </source>
</reference>
<name>A0A285V2U6_9HYPH</name>
<keyword evidence="10" id="KW-1185">Reference proteome</keyword>
<dbReference type="NCBIfam" id="NF007866">
    <property type="entry name" value="PRK10577.1-2"/>
    <property type="match status" value="1"/>
</dbReference>
<dbReference type="InterPro" id="IPR000522">
    <property type="entry name" value="ABC_transptr_permease_BtuC"/>
</dbReference>
<evidence type="ECO:0000256" key="4">
    <source>
        <dbReference type="ARBA" id="ARBA00022475"/>
    </source>
</evidence>
<feature type="transmembrane region" description="Helical" evidence="8">
    <location>
        <begin position="97"/>
        <end position="116"/>
    </location>
</feature>
<dbReference type="Gene3D" id="1.10.3470.10">
    <property type="entry name" value="ABC transporter involved in vitamin B12 uptake, BtuC"/>
    <property type="match status" value="2"/>
</dbReference>
<comment type="similarity">
    <text evidence="2">Belongs to the binding-protein-dependent transport system permease family. FecCD subfamily.</text>
</comment>
<feature type="transmembrane region" description="Helical" evidence="8">
    <location>
        <begin position="484"/>
        <end position="507"/>
    </location>
</feature>
<sequence length="663" mass="69405">MAQTVERRPRISPSLPFSVLFVGLLSLMLAAINLQRVLPPSEWLDALSSKQPGSLQELLFAWAALPRLAVAFLCGTALSLSGLLFQQSLRNPLAEPTTLGTSAGAQAALLASLVWAPGLLGVGQGPIAIFGAALATATVFGICSRAGRSPISIILAGLVVNLTLGTICAIIILLYPEQSEDLAQWQTGRLEQTGWMPALCLGLCLLTGWAITAFLCRSLRLLEMEDAVVISLGMKPAWLRGISLATAIIVAGAVVATIGTIGFIGLAVPALARALGARDLRVLVLWAPLLGGLILVLADQIVQMPVFLNGQFPTGTFASILGAPVLLVLLSGTRSRTLRSVSRPMTSSRLLIGPHHLLGIILITLALLAVSLALGRGPSGWEWSTDIELIKRWRLMRVEASLSAGILLGISGVLIQRVTANPMASPEVMGISAGATIGAIALLFVSTTFTSGDLFVACAIGSLLVTSAIVILARRSNFAPDRIILIGIAVSTIIGAIGAFVIAMGGPTRGLLLTWFSGSTHRVTQDQAMLVAAVAILAMVVVPLFGRSLEVLELGEDNARALGLPVSATRGAIILYSAISTAAATIIVGPASFVGLLAPHMVRQIGIHRPLPQIFASAFAGGALMLVADWLGRTLIFPWQMPAGLLTALIGGPLFLYSMRQRR</sequence>
<feature type="transmembrane region" description="Helical" evidence="8">
    <location>
        <begin position="237"/>
        <end position="268"/>
    </location>
</feature>
<feature type="transmembrane region" description="Helical" evidence="8">
    <location>
        <begin position="195"/>
        <end position="216"/>
    </location>
</feature>
<evidence type="ECO:0000256" key="7">
    <source>
        <dbReference type="ARBA" id="ARBA00023136"/>
    </source>
</evidence>
<feature type="transmembrane region" description="Helical" evidence="8">
    <location>
        <begin position="154"/>
        <end position="175"/>
    </location>
</feature>
<dbReference type="GO" id="GO:0022857">
    <property type="term" value="F:transmembrane transporter activity"/>
    <property type="evidence" value="ECO:0007669"/>
    <property type="project" value="InterPro"/>
</dbReference>
<evidence type="ECO:0000256" key="1">
    <source>
        <dbReference type="ARBA" id="ARBA00004651"/>
    </source>
</evidence>
<dbReference type="GO" id="GO:0005886">
    <property type="term" value="C:plasma membrane"/>
    <property type="evidence" value="ECO:0007669"/>
    <property type="project" value="UniProtKB-SubCell"/>
</dbReference>
<evidence type="ECO:0000256" key="3">
    <source>
        <dbReference type="ARBA" id="ARBA00022448"/>
    </source>
</evidence>
<feature type="transmembrane region" description="Helical" evidence="8">
    <location>
        <begin position="17"/>
        <end position="38"/>
    </location>
</feature>
<dbReference type="GO" id="GO:0033214">
    <property type="term" value="P:siderophore-iron import into cell"/>
    <property type="evidence" value="ECO:0007669"/>
    <property type="project" value="TreeGrafter"/>
</dbReference>
<feature type="transmembrane region" description="Helical" evidence="8">
    <location>
        <begin position="352"/>
        <end position="374"/>
    </location>
</feature>
<comment type="subcellular location">
    <subcellularLocation>
        <location evidence="1">Cell membrane</location>
        <topology evidence="1">Multi-pass membrane protein</topology>
    </subcellularLocation>
</comment>
<organism evidence="9 10">
    <name type="scientific">Rhizobium subbaraonis</name>
    <dbReference type="NCBI Taxonomy" id="908946"/>
    <lineage>
        <taxon>Bacteria</taxon>
        <taxon>Pseudomonadati</taxon>
        <taxon>Pseudomonadota</taxon>
        <taxon>Alphaproteobacteria</taxon>
        <taxon>Hyphomicrobiales</taxon>
        <taxon>Rhizobiaceae</taxon>
        <taxon>Rhizobium/Agrobacterium group</taxon>
        <taxon>Rhizobium</taxon>
    </lineage>
</organism>
<protein>
    <submittedName>
        <fullName evidence="9">Iron complex transport system permease protein</fullName>
    </submittedName>
</protein>
<proteinExistence type="inferred from homology"/>
<dbReference type="EMBL" id="OBQD01000046">
    <property type="protein sequence ID" value="SOC48267.1"/>
    <property type="molecule type" value="Genomic_DNA"/>
</dbReference>
<feature type="transmembrane region" description="Helical" evidence="8">
    <location>
        <begin position="58"/>
        <end position="85"/>
    </location>
</feature>
<gene>
    <name evidence="9" type="ORF">SAMN05892877_14614</name>
</gene>
<feature type="transmembrane region" description="Helical" evidence="8">
    <location>
        <begin position="280"/>
        <end position="298"/>
    </location>
</feature>
<dbReference type="InterPro" id="IPR037294">
    <property type="entry name" value="ABC_BtuC-like"/>
</dbReference>
<feature type="transmembrane region" description="Helical" evidence="8">
    <location>
        <begin position="122"/>
        <end position="142"/>
    </location>
</feature>
<dbReference type="PANTHER" id="PTHR30472">
    <property type="entry name" value="FERRIC ENTEROBACTIN TRANSPORT SYSTEM PERMEASE PROTEIN"/>
    <property type="match status" value="1"/>
</dbReference>
<accession>A0A285V2U6</accession>
<dbReference type="Proteomes" id="UP000219167">
    <property type="component" value="Unassembled WGS sequence"/>
</dbReference>
<dbReference type="Pfam" id="PF01032">
    <property type="entry name" value="FecCD"/>
    <property type="match status" value="2"/>
</dbReference>
<evidence type="ECO:0000256" key="8">
    <source>
        <dbReference type="SAM" id="Phobius"/>
    </source>
</evidence>
<dbReference type="CDD" id="cd06550">
    <property type="entry name" value="TM_ABC_iron-siderophores_like"/>
    <property type="match status" value="2"/>
</dbReference>
<dbReference type="RefSeq" id="WP_176526958.1">
    <property type="nucleotide sequence ID" value="NZ_OBQD01000046.1"/>
</dbReference>
<feature type="transmembrane region" description="Helical" evidence="8">
    <location>
        <begin position="454"/>
        <end position="472"/>
    </location>
</feature>
<evidence type="ECO:0000256" key="5">
    <source>
        <dbReference type="ARBA" id="ARBA00022692"/>
    </source>
</evidence>
<keyword evidence="5 8" id="KW-0812">Transmembrane</keyword>
<feature type="transmembrane region" description="Helical" evidence="8">
    <location>
        <begin position="528"/>
        <end position="546"/>
    </location>
</feature>
<evidence type="ECO:0000256" key="2">
    <source>
        <dbReference type="ARBA" id="ARBA00007935"/>
    </source>
</evidence>
<feature type="transmembrane region" description="Helical" evidence="8">
    <location>
        <begin position="573"/>
        <end position="598"/>
    </location>
</feature>
<keyword evidence="7 8" id="KW-0472">Membrane</keyword>
<dbReference type="SUPFAM" id="SSF81345">
    <property type="entry name" value="ABC transporter involved in vitamin B12 uptake, BtuC"/>
    <property type="match status" value="2"/>
</dbReference>
<dbReference type="PANTHER" id="PTHR30472:SF37">
    <property type="entry name" value="FE(3+) DICITRATE TRANSPORT SYSTEM PERMEASE PROTEIN FECD-RELATED"/>
    <property type="match status" value="1"/>
</dbReference>
<evidence type="ECO:0000313" key="10">
    <source>
        <dbReference type="Proteomes" id="UP000219167"/>
    </source>
</evidence>
<feature type="transmembrane region" description="Helical" evidence="8">
    <location>
        <begin position="395"/>
        <end position="416"/>
    </location>
</feature>
<keyword evidence="6 8" id="KW-1133">Transmembrane helix</keyword>
<evidence type="ECO:0000256" key="6">
    <source>
        <dbReference type="ARBA" id="ARBA00022989"/>
    </source>
</evidence>